<evidence type="ECO:0000313" key="3">
    <source>
        <dbReference type="Proteomes" id="UP000298285"/>
    </source>
</evidence>
<name>A0A4Y9IK75_9BACT</name>
<dbReference type="Proteomes" id="UP000298285">
    <property type="component" value="Unassembled WGS sequence"/>
</dbReference>
<keyword evidence="2" id="KW-0808">Transferase</keyword>
<protein>
    <submittedName>
        <fullName evidence="2">GNAT family N-acetyltransferase</fullName>
    </submittedName>
</protein>
<dbReference type="InterPro" id="IPR016181">
    <property type="entry name" value="Acyl_CoA_acyltransferase"/>
</dbReference>
<reference evidence="2 3" key="1">
    <citation type="submission" date="2019-03" db="EMBL/GenBank/DDBJ databases">
        <title>Diversity of the mouse oral microbiome.</title>
        <authorList>
            <person name="Joseph S."/>
            <person name="Aduse-Opoku J."/>
            <person name="Curtis M."/>
            <person name="Wade W."/>
            <person name="Hashim A."/>
        </authorList>
    </citation>
    <scope>NUCLEOTIDE SEQUENCE [LARGE SCALE GENOMIC DNA]</scope>
    <source>
        <strain evidence="2 3">P11</strain>
    </source>
</reference>
<evidence type="ECO:0000259" key="1">
    <source>
        <dbReference type="PROSITE" id="PS51186"/>
    </source>
</evidence>
<accession>A0A4Y9IK75</accession>
<dbReference type="EMBL" id="SPPK01000004">
    <property type="protein sequence ID" value="TFU88666.1"/>
    <property type="molecule type" value="Genomic_DNA"/>
</dbReference>
<proteinExistence type="predicted"/>
<dbReference type="RefSeq" id="WP_135105875.1">
    <property type="nucleotide sequence ID" value="NZ_JADGKW010000004.1"/>
</dbReference>
<gene>
    <name evidence="2" type="ORF">E4T88_12375</name>
</gene>
<feature type="domain" description="N-acetyltransferase" evidence="1">
    <location>
        <begin position="4"/>
        <end position="157"/>
    </location>
</feature>
<dbReference type="GO" id="GO:0016747">
    <property type="term" value="F:acyltransferase activity, transferring groups other than amino-acyl groups"/>
    <property type="evidence" value="ECO:0007669"/>
    <property type="project" value="InterPro"/>
</dbReference>
<evidence type="ECO:0000313" key="2">
    <source>
        <dbReference type="EMBL" id="TFU88666.1"/>
    </source>
</evidence>
<dbReference type="Pfam" id="PF13527">
    <property type="entry name" value="Acetyltransf_9"/>
    <property type="match status" value="1"/>
</dbReference>
<organism evidence="2 3">
    <name type="scientific">Dysgonomonas mossii</name>
    <dbReference type="NCBI Taxonomy" id="163665"/>
    <lineage>
        <taxon>Bacteria</taxon>
        <taxon>Pseudomonadati</taxon>
        <taxon>Bacteroidota</taxon>
        <taxon>Bacteroidia</taxon>
        <taxon>Bacteroidales</taxon>
        <taxon>Dysgonomonadaceae</taxon>
        <taxon>Dysgonomonas</taxon>
    </lineage>
</organism>
<dbReference type="AlphaFoldDB" id="A0A4Y9IK75"/>
<dbReference type="Gene3D" id="3.40.630.30">
    <property type="match status" value="1"/>
</dbReference>
<dbReference type="OrthoDB" id="9804948at2"/>
<dbReference type="SUPFAM" id="SSF55729">
    <property type="entry name" value="Acyl-CoA N-acyltransferases (Nat)"/>
    <property type="match status" value="1"/>
</dbReference>
<dbReference type="PROSITE" id="PS51186">
    <property type="entry name" value="GNAT"/>
    <property type="match status" value="1"/>
</dbReference>
<comment type="caution">
    <text evidence="2">The sequence shown here is derived from an EMBL/GenBank/DDBJ whole genome shotgun (WGS) entry which is preliminary data.</text>
</comment>
<sequence>MEKVVIRNKQYNYITDYKNDGKLRNCLHTLTQKVWGFDFEKWYISGYWQDSCLLYSLLDGNKMVSHITVSVIDFIVLGKKKRFIQLGTVSTDQEYRKLGLNKFLMEKVLDEWKDKSDMIYLFANNSVLDYYTLFGFNTANEYVATRKIDFVRNKYIIRKLDVNNQSDHRLLYTKAKNAIPLFNISMVDNAGLVMFYCNYFDKFSFKENLYYVEVLDTIVIAEYKDNDLILYDILSTQNVEIEEVIHAMHTEKTQNVVMYFMPIDNKKYNIELSKEENSTLFVLSSESKIFENQRLIFPILSHT</sequence>
<dbReference type="InterPro" id="IPR000182">
    <property type="entry name" value="GNAT_dom"/>
</dbReference>